<dbReference type="GO" id="GO:0003677">
    <property type="term" value="F:DNA binding"/>
    <property type="evidence" value="ECO:0007669"/>
    <property type="project" value="InterPro"/>
</dbReference>
<dbReference type="EMBL" id="CAAHFH010000002">
    <property type="protein sequence ID" value="VGO21111.1"/>
    <property type="molecule type" value="Genomic_DNA"/>
</dbReference>
<evidence type="ECO:0000313" key="4">
    <source>
        <dbReference type="Proteomes" id="UP000346198"/>
    </source>
</evidence>
<name>A0A6C2UPB7_9BACT</name>
<dbReference type="Proteomes" id="UP000346198">
    <property type="component" value="Unassembled WGS sequence"/>
</dbReference>
<evidence type="ECO:0000259" key="2">
    <source>
        <dbReference type="PROSITE" id="PS50943"/>
    </source>
</evidence>
<dbReference type="Pfam" id="PF01381">
    <property type="entry name" value="HTH_3"/>
    <property type="match status" value="1"/>
</dbReference>
<feature type="coiled-coil region" evidence="1">
    <location>
        <begin position="4"/>
        <end position="57"/>
    </location>
</feature>
<accession>A0A6C2UPB7</accession>
<dbReference type="AlphaFoldDB" id="A0A6C2UPB7"/>
<organism evidence="3 4">
    <name type="scientific">Pontiella sulfatireligans</name>
    <dbReference type="NCBI Taxonomy" id="2750658"/>
    <lineage>
        <taxon>Bacteria</taxon>
        <taxon>Pseudomonadati</taxon>
        <taxon>Kiritimatiellota</taxon>
        <taxon>Kiritimatiellia</taxon>
        <taxon>Kiritimatiellales</taxon>
        <taxon>Pontiellaceae</taxon>
        <taxon>Pontiella</taxon>
    </lineage>
</organism>
<dbReference type="CDD" id="cd00093">
    <property type="entry name" value="HTH_XRE"/>
    <property type="match status" value="1"/>
</dbReference>
<keyword evidence="1" id="KW-0175">Coiled coil</keyword>
<dbReference type="SUPFAM" id="SSF47413">
    <property type="entry name" value="lambda repressor-like DNA-binding domains"/>
    <property type="match status" value="1"/>
</dbReference>
<protein>
    <recommendedName>
        <fullName evidence="2">HTH cro/C1-type domain-containing protein</fullName>
    </recommendedName>
</protein>
<dbReference type="InterPro" id="IPR001387">
    <property type="entry name" value="Cro/C1-type_HTH"/>
</dbReference>
<feature type="domain" description="HTH cro/C1-type" evidence="2">
    <location>
        <begin position="80"/>
        <end position="110"/>
    </location>
</feature>
<reference evidence="3 4" key="1">
    <citation type="submission" date="2019-04" db="EMBL/GenBank/DDBJ databases">
        <authorList>
            <person name="Van Vliet M D."/>
        </authorList>
    </citation>
    <scope>NUCLEOTIDE SEQUENCE [LARGE SCALE GENOMIC DNA]</scope>
    <source>
        <strain evidence="3 4">F21</strain>
    </source>
</reference>
<evidence type="ECO:0000256" key="1">
    <source>
        <dbReference type="SAM" id="Coils"/>
    </source>
</evidence>
<proteinExistence type="predicted"/>
<evidence type="ECO:0000313" key="3">
    <source>
        <dbReference type="EMBL" id="VGO21111.1"/>
    </source>
</evidence>
<dbReference type="PROSITE" id="PS50943">
    <property type="entry name" value="HTH_CROC1"/>
    <property type="match status" value="1"/>
</dbReference>
<sequence length="145" mass="16374">MSIMKELQSEVTRLARKEIKKELEPIKRVNAAQRKYIADLRREVTELEKEVARLRKAVGVPAPVVVEDAEKGFWISGKGVVSLRKKLALTQAQLATLAGVSTQAVVKWEKHEGKIPFRKQETAVRMQQIRGMSKTKAWVELGKGK</sequence>
<dbReference type="Gene3D" id="1.10.260.40">
    <property type="entry name" value="lambda repressor-like DNA-binding domains"/>
    <property type="match status" value="1"/>
</dbReference>
<dbReference type="RefSeq" id="WP_136062596.1">
    <property type="nucleotide sequence ID" value="NZ_CAAHFH010000002.1"/>
</dbReference>
<gene>
    <name evidence="3" type="ORF">SCARR_03181</name>
</gene>
<keyword evidence="4" id="KW-1185">Reference proteome</keyword>
<dbReference type="InterPro" id="IPR010982">
    <property type="entry name" value="Lambda_DNA-bd_dom_sf"/>
</dbReference>